<gene>
    <name evidence="2" type="primary">atG</name>
</gene>
<dbReference type="GO" id="GO:0017000">
    <property type="term" value="P:antibiotic biosynthetic process"/>
    <property type="evidence" value="ECO:0007669"/>
    <property type="project" value="UniProtKB-ARBA"/>
</dbReference>
<dbReference type="PANTHER" id="PTHR48050">
    <property type="entry name" value="STEROL 3-BETA-GLUCOSYLTRANSFERASE"/>
    <property type="match status" value="1"/>
</dbReference>
<dbReference type="GO" id="GO:0016758">
    <property type="term" value="F:hexosyltransferase activity"/>
    <property type="evidence" value="ECO:0007669"/>
    <property type="project" value="UniProtKB-ARBA"/>
</dbReference>
<dbReference type="Pfam" id="PF06722">
    <property type="entry name" value="EryCIII-like_C"/>
    <property type="match status" value="1"/>
</dbReference>
<proteinExistence type="predicted"/>
<evidence type="ECO:0000259" key="1">
    <source>
        <dbReference type="Pfam" id="PF06722"/>
    </source>
</evidence>
<dbReference type="FunFam" id="3.40.50.2000:FF:000072">
    <property type="entry name" value="Glycosyl transferase"/>
    <property type="match status" value="1"/>
</dbReference>
<dbReference type="PANTHER" id="PTHR48050:SF13">
    <property type="entry name" value="STEROL 3-BETA-GLUCOSYLTRANSFERASE UGT80A2"/>
    <property type="match status" value="1"/>
</dbReference>
<accession>Q0H2W4</accession>
<protein>
    <submittedName>
        <fullName evidence="2">N-glycosyltransferase</fullName>
    </submittedName>
</protein>
<feature type="domain" description="Erythromycin biosynthesis protein CIII-like C-terminal" evidence="1">
    <location>
        <begin position="316"/>
        <end position="424"/>
    </location>
</feature>
<dbReference type="EMBL" id="DQ297453">
    <property type="protein sequence ID" value="ABC02800.1"/>
    <property type="molecule type" value="Genomic_DNA"/>
</dbReference>
<dbReference type="InterPro" id="IPR010610">
    <property type="entry name" value="EryCIII-like_C"/>
</dbReference>
<organism evidence="2">
    <name type="scientific">Actinomadura melliaura</name>
    <dbReference type="NCBI Taxonomy" id="360723"/>
    <lineage>
        <taxon>Bacteria</taxon>
        <taxon>Bacillati</taxon>
        <taxon>Actinomycetota</taxon>
        <taxon>Actinomycetes</taxon>
        <taxon>Streptosporangiales</taxon>
        <taxon>Thermomonosporaceae</taxon>
        <taxon>Actinomadura</taxon>
    </lineage>
</organism>
<dbReference type="Gene3D" id="3.40.50.2000">
    <property type="entry name" value="Glycogen Phosphorylase B"/>
    <property type="match status" value="2"/>
</dbReference>
<evidence type="ECO:0000313" key="2">
    <source>
        <dbReference type="EMBL" id="ABC02800.1"/>
    </source>
</evidence>
<reference evidence="2" key="1">
    <citation type="journal article" date="2006" name="Chem. Biol.">
        <title>Deciphering indolocarbazole and enediyne aminodideoxypentose biosynthesis through comparative genomics: insights from the AT2433 biosynthetic locus.</title>
        <authorList>
            <person name="Gao Q."/>
            <person name="Zhang C."/>
            <person name="Blanchard S."/>
            <person name="Thorson J.S."/>
        </authorList>
    </citation>
    <scope>NUCLEOTIDE SEQUENCE</scope>
    <source>
        <strain evidence="2">SCC 1655</strain>
    </source>
</reference>
<sequence length="445" mass="47194">MARVLMATTPGEGHVNPLVSVARTLAERGHEVQWHAGAAFEGKVRGTGARYRPFRAAYDFSGMTRAEAFPHHAGATGLSGMTLGLKEIFLDPAPDQMADLLEILDDFPADVVVADETCFGAGLAAERAGLPLVWVATSVYILSSRDAAPMGLGLPPAGRPWGRVRNALLAWTADSLLMRGIRRHADVVRARAGLPRLPGRVLENIVKEPDLYLMGTVPSFEYPRSDLRPQTRFVGALAGRAAPPFTPPPWWDELSDGRPVVHVTQGTIADDADRLLAPTLAALADQPVLVVATTGGPGAVESGAVGSEVSGAGVAGRLPANVRLEPYIPHHQLLPKVQVMITNGGYGGVNAALSHGVPLVVAAATEEKHEVGARVAWSGAGLHLTGRLSEERLREAVRRVLQDGAYARRAASLREEFRRYDGPELAAAAIEELLAARSAGRTAIS</sequence>
<dbReference type="SUPFAM" id="SSF53756">
    <property type="entry name" value="UDP-Glycosyltransferase/glycogen phosphorylase"/>
    <property type="match status" value="1"/>
</dbReference>
<dbReference type="GO" id="GO:0008194">
    <property type="term" value="F:UDP-glycosyltransferase activity"/>
    <property type="evidence" value="ECO:0007669"/>
    <property type="project" value="InterPro"/>
</dbReference>
<dbReference type="CDD" id="cd03784">
    <property type="entry name" value="GT1_Gtf-like"/>
    <property type="match status" value="1"/>
</dbReference>
<dbReference type="CAZy" id="GT1">
    <property type="family name" value="Glycosyltransferase Family 1"/>
</dbReference>
<dbReference type="InterPro" id="IPR050426">
    <property type="entry name" value="Glycosyltransferase_28"/>
</dbReference>
<dbReference type="AlphaFoldDB" id="Q0H2W4"/>
<dbReference type="InterPro" id="IPR002213">
    <property type="entry name" value="UDP_glucos_trans"/>
</dbReference>
<keyword evidence="2" id="KW-0808">Transferase</keyword>
<name>Q0H2W4_9ACTN</name>